<keyword evidence="1" id="KW-1133">Transmembrane helix</keyword>
<dbReference type="SMART" id="SM01411">
    <property type="entry name" value="Ephrin_rec_like"/>
    <property type="match status" value="5"/>
</dbReference>
<feature type="transmembrane region" description="Helical" evidence="1">
    <location>
        <begin position="1471"/>
        <end position="1494"/>
    </location>
</feature>
<sequence length="1554" mass="173656">MGKFISLFSIYFFSILFLNYKIICDAYLPPNISELLSNENYYFESGTNYNFAESAASNFMNISISCNETLDKKTKMLGVLNFINCSNIVINASSCGDKLEIRPEITIEQESDISFVSVVFLPSAIIQSFDSSVQLLDCDINQLTETGNFIDGHDSHFFIKSLNTSNYASLQTLYFDSEDNPNSSLTLDSCDGNFNLIVDAVKTTLIDCAPLEMTIQNTNLSLNSSYIQINDLNLVNSYFEMINSSLKNLILSGNSSISGDTLNISESLSFVGDNSQLKVINASVYFNGTSFSSDETSVQIQKNFSIFSTTCTVQSTNLYLIVNNTNLQINYSISIKRIDFIGDTLLHGSAILQVSNQIFFNESGIKTIYSPLNILNLINSVTYSGNDNFIYLYNDFFIDTSLTSIQLPGIYSENNESILGLYSDTINTNYSIPFLEINGGNISGNNNFLIVEDNISFNGNSLIINNIQIDSQKTNFIENGIIQFQNSYLYSKSSKFQQDSNFTIFGNGLFFSQELNDEGILIIDNIFGGKNIQIQENGDLKLSNINSSNFQNSNVVLNGSLMIENSIISDPFDSLISNSANQFPLTIINSQISFSNNQFDFPSLQMINSSLTNLNSSLKDLFLEGNNALNISDITFQNGMIQMKENSNSFLDISSTNIKFGSYSGLELTSNSTLTIFSSDNSFLNFSFYDENNLTFSIPNDSLLKLENINIDIDGNSITDLSGNISVNQSILRIYNFQNGFIGVLNVIDSNSEVKLESDINIKILNLFKGKLSFTKISTTDNDSYLIFGDGTDQAIINEDSISESIIYSTTGGIIEINNNSIFDNVLFDIRNDSHLIIKTFNLTNSRYASKIKNHGYITINPYYVSLNNPKKDENCFEEELNYIYFNFSVINEENGIINCSENTQFNQLFSSSGLIQTSKNLVFENGLILNETGKIEISQIFSNSSLTSKSFVCNSESEISLSNSTFNTQEFLNNGTFLIDSSIFSSSINGYNYGNFSVNNSDVFFQKLESYGDFQFNNSNLTLNDNSFLNNTNNIFGISYFINSIIEIIDEKLLSFNGNYMIEDGGSILGEFKIEENSNITLLLEENNNTYLSINHQPQIQGKLYLNLLRYSEDQPRYYPYKAIYLLNSFNFSSEQLESNDEQFIEINQDENWIIAQVKGCKKGKYSNDFDQECKDCSEGEYNNETGATSCKKCPSGYISNQKGKEECEPCNEGYYQPNTGQSFCFECQPGTHAPHNGSDHCQECPGGEYNYNNASTTCEVCGAGNYSDNPTKCDFCPLGKYNPKEGSTLCYNCSIGTYSNQKGKTFCKACDVDTYQDEIGKESCKVCPENSETNGYGATSINDCVCSLGYYGIASKLCEVCPEGSLCNDIGIVIPYAKEGYWHSKADPTNYLECAVKEACPGGGTDICNKNIGYSGNLCAVCLKGFYKFGSQCMKCPNNQKNRLILVGLFIILLCLFLFIIARKIRNYFASFSIMFSFFQVLAVISGLKLNWPGSLETTWRSISLFNFNIDYLAVECSLQLSYTQKWILCMIFPFIILAVLLIVYLIAFLPF</sequence>
<gene>
    <name evidence="3" type="ORF">M0811_05364</name>
</gene>
<accession>A0A9Q0LSW1</accession>
<evidence type="ECO:0000313" key="3">
    <source>
        <dbReference type="EMBL" id="KAJ5078106.1"/>
    </source>
</evidence>
<dbReference type="CDD" id="cd00185">
    <property type="entry name" value="TNFRSF"/>
    <property type="match status" value="2"/>
</dbReference>
<dbReference type="InterPro" id="IPR011641">
    <property type="entry name" value="Tyr-kin_ephrin_A/B_rcpt-like"/>
</dbReference>
<proteinExistence type="predicted"/>
<evidence type="ECO:0000313" key="4">
    <source>
        <dbReference type="Proteomes" id="UP001149090"/>
    </source>
</evidence>
<evidence type="ECO:0000256" key="1">
    <source>
        <dbReference type="SAM" id="Phobius"/>
    </source>
</evidence>
<dbReference type="OMA" id="ENGIINC"/>
<dbReference type="Proteomes" id="UP001149090">
    <property type="component" value="Unassembled WGS sequence"/>
</dbReference>
<evidence type="ECO:0000259" key="2">
    <source>
        <dbReference type="Pfam" id="PF07699"/>
    </source>
</evidence>
<dbReference type="PANTHER" id="PTHR46967:SF2">
    <property type="entry name" value="SUSHI, VON WILLEBRAND FACTOR TYPE A, EGF AND PENTRAXIN DOMAIN-CONTAINING PROTEIN 1-LIKE"/>
    <property type="match status" value="1"/>
</dbReference>
<dbReference type="EMBL" id="JAPDFW010000055">
    <property type="protein sequence ID" value="KAJ5078106.1"/>
    <property type="molecule type" value="Genomic_DNA"/>
</dbReference>
<dbReference type="PANTHER" id="PTHR46967">
    <property type="entry name" value="INSULIN-LIKE GROWTH FACTOR BINDING PROTEIN,N-TERMINAL"/>
    <property type="match status" value="1"/>
</dbReference>
<feature type="transmembrane region" description="Helical" evidence="1">
    <location>
        <begin position="1446"/>
        <end position="1464"/>
    </location>
</feature>
<organism evidence="3 4">
    <name type="scientific">Anaeramoeba ignava</name>
    <name type="common">Anaerobic marine amoeba</name>
    <dbReference type="NCBI Taxonomy" id="1746090"/>
    <lineage>
        <taxon>Eukaryota</taxon>
        <taxon>Metamonada</taxon>
        <taxon>Anaeramoebidae</taxon>
        <taxon>Anaeramoeba</taxon>
    </lineage>
</organism>
<dbReference type="OrthoDB" id="200667at2759"/>
<dbReference type="Gene3D" id="2.10.50.10">
    <property type="entry name" value="Tumor Necrosis Factor Receptor, subunit A, domain 2"/>
    <property type="match status" value="4"/>
</dbReference>
<keyword evidence="1" id="KW-0812">Transmembrane</keyword>
<feature type="domain" description="Tyrosine-protein kinase ephrin type A/B receptor-like" evidence="2">
    <location>
        <begin position="1298"/>
        <end position="1346"/>
    </location>
</feature>
<name>A0A9Q0LSW1_ANAIG</name>
<keyword evidence="1" id="KW-0472">Membrane</keyword>
<dbReference type="InterPro" id="IPR009030">
    <property type="entry name" value="Growth_fac_rcpt_cys_sf"/>
</dbReference>
<dbReference type="Pfam" id="PF07699">
    <property type="entry name" value="Ephrin_rec_like"/>
    <property type="match status" value="2"/>
</dbReference>
<dbReference type="SUPFAM" id="SSF57184">
    <property type="entry name" value="Growth factor receptor domain"/>
    <property type="match status" value="1"/>
</dbReference>
<feature type="domain" description="Tyrosine-protein kinase ephrin type A/B receptor-like" evidence="2">
    <location>
        <begin position="1198"/>
        <end position="1240"/>
    </location>
</feature>
<comment type="caution">
    <text evidence="3">The sequence shown here is derived from an EMBL/GenBank/DDBJ whole genome shotgun (WGS) entry which is preliminary data.</text>
</comment>
<protein>
    <submittedName>
        <fullName evidence="3">Insulin-like growth factor binding proteinn-terminal</fullName>
    </submittedName>
</protein>
<reference evidence="3" key="1">
    <citation type="submission" date="2022-10" db="EMBL/GenBank/DDBJ databases">
        <title>Novel sulphate-reducing endosymbionts in the free-living metamonad Anaeramoeba.</title>
        <authorList>
            <person name="Jerlstrom-Hultqvist J."/>
            <person name="Cepicka I."/>
            <person name="Gallot-Lavallee L."/>
            <person name="Salas-Leiva D."/>
            <person name="Curtis B.A."/>
            <person name="Zahonova K."/>
            <person name="Pipaliya S."/>
            <person name="Dacks J."/>
            <person name="Roger A.J."/>
        </authorList>
    </citation>
    <scope>NUCLEOTIDE SEQUENCE</scope>
    <source>
        <strain evidence="3">BMAN</strain>
    </source>
</reference>
<feature type="transmembrane region" description="Helical" evidence="1">
    <location>
        <begin position="1529"/>
        <end position="1552"/>
    </location>
</feature>
<keyword evidence="4" id="KW-1185">Reference proteome</keyword>